<dbReference type="Gene3D" id="3.80.10.10">
    <property type="entry name" value="Ribonuclease Inhibitor"/>
    <property type="match status" value="1"/>
</dbReference>
<dbReference type="InterPro" id="IPR032675">
    <property type="entry name" value="LRR_dom_sf"/>
</dbReference>
<dbReference type="AlphaFoldDB" id="A0AAD4BQY1"/>
<dbReference type="SUPFAM" id="SSF81383">
    <property type="entry name" value="F-box domain"/>
    <property type="match status" value="1"/>
</dbReference>
<sequence>MPLPDMALAAQARLDEEIAKQTRPLCDLKTQRNTFSLISRLPTETLAAIFICSARDYHSTHNGCATETAPRWVNISYVCRHWRNLALNCPTLWSYLFITSPRWTEELLARSKKASLKLHAEVHLYMTLDPLSRASDFVRRVMNHIERIQELHINLSSMCFKPGDSFLPSSAPRLQNLKISFCFDNEPSLQFSTFFDGDTPALRTLELSCCPVPWYSFTLNGLTTLDLRLVPSLFQQNTAEFLATLSSMQDLRHLYLNHAVASAAAFLSSAEFHTFQKIDLPHLSRLLIDAPVSTVIAFLACVNIPMKTEVKLECGFEDGVSLDDYASLFSVLAQRFSTSRSQALSTPPFRSLVINLRGYSETLTFSPLERDCDSFDLMLQQDWGRCNTRLKIKVCLFARHTKRGLDGILGDISSFVSLMDVQSVHVISPPLLPAIWRSALGRLRDLQYLKLSYGKLPDLAPVLSLTDVTISEGAEGQGGHTHQNPDRMLAPALEELELCDISFWKRTKKDKCPVDVQALYDALATRKGSSGQLTITRCIERIVSGRSVQETRFDVVGRWNNGHFCVVEKHDSRPFLWP</sequence>
<dbReference type="SUPFAM" id="SSF52047">
    <property type="entry name" value="RNI-like"/>
    <property type="match status" value="1"/>
</dbReference>
<dbReference type="Proteomes" id="UP001194468">
    <property type="component" value="Unassembled WGS sequence"/>
</dbReference>
<dbReference type="Gene3D" id="1.20.1280.50">
    <property type="match status" value="1"/>
</dbReference>
<dbReference type="EMBL" id="WHUW01000019">
    <property type="protein sequence ID" value="KAF8437287.1"/>
    <property type="molecule type" value="Genomic_DNA"/>
</dbReference>
<gene>
    <name evidence="2" type="ORF">L210DRAFT_3547396</name>
</gene>
<organism evidence="2 3">
    <name type="scientific">Boletus edulis BED1</name>
    <dbReference type="NCBI Taxonomy" id="1328754"/>
    <lineage>
        <taxon>Eukaryota</taxon>
        <taxon>Fungi</taxon>
        <taxon>Dikarya</taxon>
        <taxon>Basidiomycota</taxon>
        <taxon>Agaricomycotina</taxon>
        <taxon>Agaricomycetes</taxon>
        <taxon>Agaricomycetidae</taxon>
        <taxon>Boletales</taxon>
        <taxon>Boletineae</taxon>
        <taxon>Boletaceae</taxon>
        <taxon>Boletoideae</taxon>
        <taxon>Boletus</taxon>
    </lineage>
</organism>
<reference evidence="2" key="2">
    <citation type="journal article" date="2020" name="Nat. Commun.">
        <title>Large-scale genome sequencing of mycorrhizal fungi provides insights into the early evolution of symbiotic traits.</title>
        <authorList>
            <person name="Miyauchi S."/>
            <person name="Kiss E."/>
            <person name="Kuo A."/>
            <person name="Drula E."/>
            <person name="Kohler A."/>
            <person name="Sanchez-Garcia M."/>
            <person name="Morin E."/>
            <person name="Andreopoulos B."/>
            <person name="Barry K.W."/>
            <person name="Bonito G."/>
            <person name="Buee M."/>
            <person name="Carver A."/>
            <person name="Chen C."/>
            <person name="Cichocki N."/>
            <person name="Clum A."/>
            <person name="Culley D."/>
            <person name="Crous P.W."/>
            <person name="Fauchery L."/>
            <person name="Girlanda M."/>
            <person name="Hayes R.D."/>
            <person name="Keri Z."/>
            <person name="LaButti K."/>
            <person name="Lipzen A."/>
            <person name="Lombard V."/>
            <person name="Magnuson J."/>
            <person name="Maillard F."/>
            <person name="Murat C."/>
            <person name="Nolan M."/>
            <person name="Ohm R.A."/>
            <person name="Pangilinan J."/>
            <person name="Pereira M.F."/>
            <person name="Perotto S."/>
            <person name="Peter M."/>
            <person name="Pfister S."/>
            <person name="Riley R."/>
            <person name="Sitrit Y."/>
            <person name="Stielow J.B."/>
            <person name="Szollosi G."/>
            <person name="Zifcakova L."/>
            <person name="Stursova M."/>
            <person name="Spatafora J.W."/>
            <person name="Tedersoo L."/>
            <person name="Vaario L.M."/>
            <person name="Yamada A."/>
            <person name="Yan M."/>
            <person name="Wang P."/>
            <person name="Xu J."/>
            <person name="Bruns T."/>
            <person name="Baldrian P."/>
            <person name="Vilgalys R."/>
            <person name="Dunand C."/>
            <person name="Henrissat B."/>
            <person name="Grigoriev I.V."/>
            <person name="Hibbett D."/>
            <person name="Nagy L.G."/>
            <person name="Martin F.M."/>
        </authorList>
    </citation>
    <scope>NUCLEOTIDE SEQUENCE</scope>
    <source>
        <strain evidence="2">BED1</strain>
    </source>
</reference>
<reference evidence="2" key="1">
    <citation type="submission" date="2019-10" db="EMBL/GenBank/DDBJ databases">
        <authorList>
            <consortium name="DOE Joint Genome Institute"/>
            <person name="Kuo A."/>
            <person name="Miyauchi S."/>
            <person name="Kiss E."/>
            <person name="Drula E."/>
            <person name="Kohler A."/>
            <person name="Sanchez-Garcia M."/>
            <person name="Andreopoulos B."/>
            <person name="Barry K.W."/>
            <person name="Bonito G."/>
            <person name="Buee M."/>
            <person name="Carver A."/>
            <person name="Chen C."/>
            <person name="Cichocki N."/>
            <person name="Clum A."/>
            <person name="Culley D."/>
            <person name="Crous P.W."/>
            <person name="Fauchery L."/>
            <person name="Girlanda M."/>
            <person name="Hayes R."/>
            <person name="Keri Z."/>
            <person name="LaButti K."/>
            <person name="Lipzen A."/>
            <person name="Lombard V."/>
            <person name="Magnuson J."/>
            <person name="Maillard F."/>
            <person name="Morin E."/>
            <person name="Murat C."/>
            <person name="Nolan M."/>
            <person name="Ohm R."/>
            <person name="Pangilinan J."/>
            <person name="Pereira M."/>
            <person name="Perotto S."/>
            <person name="Peter M."/>
            <person name="Riley R."/>
            <person name="Sitrit Y."/>
            <person name="Stielow B."/>
            <person name="Szollosi G."/>
            <person name="Zifcakova L."/>
            <person name="Stursova M."/>
            <person name="Spatafora J.W."/>
            <person name="Tedersoo L."/>
            <person name="Vaario L.-M."/>
            <person name="Yamada A."/>
            <person name="Yan M."/>
            <person name="Wang P."/>
            <person name="Xu J."/>
            <person name="Bruns T."/>
            <person name="Baldrian P."/>
            <person name="Vilgalys R."/>
            <person name="Henrissat B."/>
            <person name="Grigoriev I.V."/>
            <person name="Hibbett D."/>
            <person name="Nagy L.G."/>
            <person name="Martin F.M."/>
        </authorList>
    </citation>
    <scope>NUCLEOTIDE SEQUENCE</scope>
    <source>
        <strain evidence="2">BED1</strain>
    </source>
</reference>
<dbReference type="Pfam" id="PF12937">
    <property type="entry name" value="F-box-like"/>
    <property type="match status" value="1"/>
</dbReference>
<accession>A0AAD4BQY1</accession>
<feature type="domain" description="F-box" evidence="1">
    <location>
        <begin position="38"/>
        <end position="98"/>
    </location>
</feature>
<evidence type="ECO:0000259" key="1">
    <source>
        <dbReference type="Pfam" id="PF12937"/>
    </source>
</evidence>
<evidence type="ECO:0000313" key="2">
    <source>
        <dbReference type="EMBL" id="KAF8437287.1"/>
    </source>
</evidence>
<comment type="caution">
    <text evidence="2">The sequence shown here is derived from an EMBL/GenBank/DDBJ whole genome shotgun (WGS) entry which is preliminary data.</text>
</comment>
<proteinExistence type="predicted"/>
<protein>
    <recommendedName>
        <fullName evidence="1">F-box domain-containing protein</fullName>
    </recommendedName>
</protein>
<dbReference type="InterPro" id="IPR001810">
    <property type="entry name" value="F-box_dom"/>
</dbReference>
<dbReference type="InterPro" id="IPR036047">
    <property type="entry name" value="F-box-like_dom_sf"/>
</dbReference>
<keyword evidence="3" id="KW-1185">Reference proteome</keyword>
<evidence type="ECO:0000313" key="3">
    <source>
        <dbReference type="Proteomes" id="UP001194468"/>
    </source>
</evidence>
<name>A0AAD4BQY1_BOLED</name>